<evidence type="ECO:0000259" key="5">
    <source>
        <dbReference type="Pfam" id="PF02631"/>
    </source>
</evidence>
<evidence type="ECO:0000256" key="4">
    <source>
        <dbReference type="ARBA" id="ARBA00022490"/>
    </source>
</evidence>
<name>H6REC8_9BACT</name>
<keyword evidence="4" id="KW-0963">Cytoplasm</keyword>
<accession>H6REC8</accession>
<reference evidence="7" key="1">
    <citation type="journal article" date="2012" name="Environ. Microbiol.">
        <title>Genomic content of uncultured Bacteroidetes from contrasting oceanic provinces in the North Atlantic Ocean.</title>
        <authorList>
            <person name="Gomez-Pereira P.R."/>
            <person name="Schuler M."/>
            <person name="Fuchs B.M."/>
            <person name="Bennke C."/>
            <person name="Teeling H."/>
            <person name="Waldmann J."/>
            <person name="Richter M."/>
            <person name="Barbe V."/>
            <person name="Bataille E."/>
            <person name="Glockner F.O."/>
            <person name="Amann R."/>
        </authorList>
    </citation>
    <scope>NUCLEOTIDE SEQUENCE</scope>
</reference>
<dbReference type="GO" id="GO:0005737">
    <property type="term" value="C:cytoplasm"/>
    <property type="evidence" value="ECO:0007669"/>
    <property type="project" value="UniProtKB-SubCell"/>
</dbReference>
<dbReference type="GO" id="GO:0006282">
    <property type="term" value="P:regulation of DNA repair"/>
    <property type="evidence" value="ECO:0007669"/>
    <property type="project" value="InterPro"/>
</dbReference>
<organism evidence="7">
    <name type="scientific">uncultured Flavobacteriia bacterium</name>
    <dbReference type="NCBI Taxonomy" id="212695"/>
    <lineage>
        <taxon>Bacteria</taxon>
        <taxon>Pseudomonadati</taxon>
        <taxon>Bacteroidota</taxon>
        <taxon>Flavobacteriia</taxon>
        <taxon>environmental samples</taxon>
    </lineage>
</organism>
<feature type="domain" description="RecX third three-helical" evidence="6">
    <location>
        <begin position="110"/>
        <end position="152"/>
    </location>
</feature>
<dbReference type="InterPro" id="IPR053925">
    <property type="entry name" value="RecX_HTH_3rd"/>
</dbReference>
<dbReference type="InterPro" id="IPR053924">
    <property type="entry name" value="RecX_HTH_2nd"/>
</dbReference>
<comment type="similarity">
    <text evidence="2">Belongs to the RecX family.</text>
</comment>
<dbReference type="PANTHER" id="PTHR33602:SF1">
    <property type="entry name" value="REGULATORY PROTEIN RECX FAMILY PROTEIN"/>
    <property type="match status" value="1"/>
</dbReference>
<dbReference type="InterPro" id="IPR036388">
    <property type="entry name" value="WH-like_DNA-bd_sf"/>
</dbReference>
<feature type="domain" description="RecX second three-helical" evidence="5">
    <location>
        <begin position="60"/>
        <end position="98"/>
    </location>
</feature>
<protein>
    <recommendedName>
        <fullName evidence="3">Regulatory protein RecX</fullName>
    </recommendedName>
</protein>
<evidence type="ECO:0000256" key="3">
    <source>
        <dbReference type="ARBA" id="ARBA00018111"/>
    </source>
</evidence>
<gene>
    <name evidence="7" type="ORF">VIS_S3BCA70019</name>
</gene>
<dbReference type="Gene3D" id="1.10.10.10">
    <property type="entry name" value="Winged helix-like DNA-binding domain superfamily/Winged helix DNA-binding domain"/>
    <property type="match status" value="1"/>
</dbReference>
<dbReference type="Pfam" id="PF21981">
    <property type="entry name" value="RecX_HTH3"/>
    <property type="match status" value="1"/>
</dbReference>
<comment type="subcellular location">
    <subcellularLocation>
        <location evidence="1">Cytoplasm</location>
    </subcellularLocation>
</comment>
<proteinExistence type="inferred from homology"/>
<dbReference type="Pfam" id="PF02631">
    <property type="entry name" value="RecX_HTH2"/>
    <property type="match status" value="1"/>
</dbReference>
<sequence>MNLNYQKTYTLKEATAKLEGYCAYQERCHKEVNQKLREMRMIPEAVDIIILHLLKYNFLNETRFTQAYTRGKFNHKKWGKQRIVRELRYRDISKYNIDLGLKEITDEDYENTFNELAEKRHFQLSSENNLQKKRKKLADYLLYRGWESFLVYDKVNELIKYKTQ</sequence>
<evidence type="ECO:0000313" key="7">
    <source>
        <dbReference type="EMBL" id="CCF99389.1"/>
    </source>
</evidence>
<dbReference type="InterPro" id="IPR003783">
    <property type="entry name" value="Regulatory_RecX"/>
</dbReference>
<dbReference type="AlphaFoldDB" id="H6REC8"/>
<dbReference type="PANTHER" id="PTHR33602">
    <property type="entry name" value="REGULATORY PROTEIN RECX FAMILY PROTEIN"/>
    <property type="match status" value="1"/>
</dbReference>
<reference evidence="7" key="2">
    <citation type="submission" date="2012-02" db="EMBL/GenBank/DDBJ databases">
        <authorList>
            <person name="Genoscope - CEA"/>
        </authorList>
    </citation>
    <scope>NUCLEOTIDE SEQUENCE</scope>
</reference>
<evidence type="ECO:0000256" key="1">
    <source>
        <dbReference type="ARBA" id="ARBA00004496"/>
    </source>
</evidence>
<evidence type="ECO:0000259" key="6">
    <source>
        <dbReference type="Pfam" id="PF21981"/>
    </source>
</evidence>
<evidence type="ECO:0000256" key="2">
    <source>
        <dbReference type="ARBA" id="ARBA00009695"/>
    </source>
</evidence>
<dbReference type="EMBL" id="FO117578">
    <property type="protein sequence ID" value="CCF99389.1"/>
    <property type="molecule type" value="Genomic_DNA"/>
</dbReference>